<gene>
    <name evidence="3" type="ORF">KUH32_11035</name>
</gene>
<reference evidence="3" key="1">
    <citation type="submission" date="2021-06" db="EMBL/GenBank/DDBJ databases">
        <title>Thalassococcus sp. CAU 1522 isolated from sea sand, Republic of Korea.</title>
        <authorList>
            <person name="Kim W."/>
        </authorList>
    </citation>
    <scope>NUCLEOTIDE SEQUENCE</scope>
    <source>
        <strain evidence="3">CAU 1522</strain>
    </source>
</reference>
<feature type="transmembrane region" description="Helical" evidence="2">
    <location>
        <begin position="20"/>
        <end position="42"/>
    </location>
</feature>
<feature type="compositionally biased region" description="Polar residues" evidence="1">
    <location>
        <begin position="210"/>
        <end position="223"/>
    </location>
</feature>
<keyword evidence="2" id="KW-0472">Membrane</keyword>
<organism evidence="3 4">
    <name type="scientific">Thalassococcus arenae</name>
    <dbReference type="NCBI Taxonomy" id="2851652"/>
    <lineage>
        <taxon>Bacteria</taxon>
        <taxon>Pseudomonadati</taxon>
        <taxon>Pseudomonadota</taxon>
        <taxon>Alphaproteobacteria</taxon>
        <taxon>Rhodobacterales</taxon>
        <taxon>Roseobacteraceae</taxon>
        <taxon>Thalassococcus</taxon>
    </lineage>
</organism>
<feature type="region of interest" description="Disordered" evidence="1">
    <location>
        <begin position="195"/>
        <end position="223"/>
    </location>
</feature>
<evidence type="ECO:0008006" key="5">
    <source>
        <dbReference type="Google" id="ProtNLM"/>
    </source>
</evidence>
<keyword evidence="4" id="KW-1185">Reference proteome</keyword>
<proteinExistence type="predicted"/>
<dbReference type="RefSeq" id="WP_217778106.1">
    <property type="nucleotide sequence ID" value="NZ_JAHRWL010000001.1"/>
</dbReference>
<evidence type="ECO:0000313" key="4">
    <source>
        <dbReference type="Proteomes" id="UP001166293"/>
    </source>
</evidence>
<comment type="caution">
    <text evidence="3">The sequence shown here is derived from an EMBL/GenBank/DDBJ whole genome shotgun (WGS) entry which is preliminary data.</text>
</comment>
<keyword evidence="2" id="KW-0812">Transmembrane</keyword>
<accession>A0ABS6N8J4</accession>
<evidence type="ECO:0000256" key="2">
    <source>
        <dbReference type="SAM" id="Phobius"/>
    </source>
</evidence>
<name>A0ABS6N8J4_9RHOB</name>
<evidence type="ECO:0000313" key="3">
    <source>
        <dbReference type="EMBL" id="MBV2360312.1"/>
    </source>
</evidence>
<protein>
    <recommendedName>
        <fullName evidence="5">Flp pilus assembly protein TadG</fullName>
    </recommendedName>
</protein>
<dbReference type="EMBL" id="JAHRWL010000001">
    <property type="protein sequence ID" value="MBV2360312.1"/>
    <property type="molecule type" value="Genomic_DNA"/>
</dbReference>
<sequence length="223" mass="25116">MPSLIKNRLARFARADDGNITIEAVIIFPLLILLFCASWVYFDVMRQQSVNQKANYTIGDALSRETDKVDETYIDNAYNLLLHLTKSQSPATDLRITVVTYRNRGNSGNGEYKIVWSRARGDFAELTNADLANMTDRLPIMASGDQMILVETRDWYDPIFDAGLAAFDIKTYSFTRPRFAPQVIFLGENDRVREDNGWGNGDDEAPGNSLCHNNAENQTDCAS</sequence>
<keyword evidence="2" id="KW-1133">Transmembrane helix</keyword>
<evidence type="ECO:0000256" key="1">
    <source>
        <dbReference type="SAM" id="MobiDB-lite"/>
    </source>
</evidence>
<dbReference type="Proteomes" id="UP001166293">
    <property type="component" value="Unassembled WGS sequence"/>
</dbReference>